<protein>
    <recommendedName>
        <fullName evidence="3">ZAD domain-containing protein</fullName>
    </recommendedName>
</protein>
<proteinExistence type="predicted"/>
<accession>A0A8W7NGF8</accession>
<dbReference type="GO" id="GO:0008270">
    <property type="term" value="F:zinc ion binding"/>
    <property type="evidence" value="ECO:0007669"/>
    <property type="project" value="UniProtKB-UniRule"/>
</dbReference>
<keyword evidence="1" id="KW-0479">Metal-binding</keyword>
<feature type="binding site" evidence="1">
    <location>
        <position position="67"/>
    </location>
    <ligand>
        <name>Zn(2+)</name>
        <dbReference type="ChEBI" id="CHEBI:29105"/>
    </ligand>
</feature>
<dbReference type="PROSITE" id="PS51915">
    <property type="entry name" value="ZAD"/>
    <property type="match status" value="1"/>
</dbReference>
<dbReference type="SMART" id="SM00868">
    <property type="entry name" value="zf-AD"/>
    <property type="match status" value="1"/>
</dbReference>
<dbReference type="AlphaFoldDB" id="A0A8W7NGF8"/>
<dbReference type="Pfam" id="PF07776">
    <property type="entry name" value="zf-AD"/>
    <property type="match status" value="1"/>
</dbReference>
<dbReference type="InterPro" id="IPR013087">
    <property type="entry name" value="Znf_C2H2_type"/>
</dbReference>
<feature type="region of interest" description="Disordered" evidence="2">
    <location>
        <begin position="245"/>
        <end position="265"/>
    </location>
</feature>
<feature type="domain" description="ZAD" evidence="3">
    <location>
        <begin position="13"/>
        <end position="91"/>
    </location>
</feature>
<keyword evidence="1" id="KW-0863">Zinc-finger</keyword>
<name>A0A8W7NGF8_ANOAO</name>
<keyword evidence="1" id="KW-0862">Zinc</keyword>
<dbReference type="EnsemblMetazoa" id="AATE012523-RA">
    <property type="protein sequence ID" value="AATE012523-PA.2"/>
    <property type="gene ID" value="AATE012523"/>
</dbReference>
<dbReference type="SMART" id="SM00355">
    <property type="entry name" value="ZnF_C2H2"/>
    <property type="match status" value="3"/>
</dbReference>
<dbReference type="Gene3D" id="3.30.160.60">
    <property type="entry name" value="Classic Zinc Finger"/>
    <property type="match status" value="1"/>
</dbReference>
<evidence type="ECO:0000256" key="2">
    <source>
        <dbReference type="SAM" id="MobiDB-lite"/>
    </source>
</evidence>
<dbReference type="SUPFAM" id="SSF57716">
    <property type="entry name" value="Glucocorticoid receptor-like (DNA-binding domain)"/>
    <property type="match status" value="1"/>
</dbReference>
<dbReference type="PROSITE" id="PS00028">
    <property type="entry name" value="ZINC_FINGER_C2H2_1"/>
    <property type="match status" value="3"/>
</dbReference>
<dbReference type="GO" id="GO:0005634">
    <property type="term" value="C:nucleus"/>
    <property type="evidence" value="ECO:0007669"/>
    <property type="project" value="InterPro"/>
</dbReference>
<evidence type="ECO:0000256" key="1">
    <source>
        <dbReference type="PROSITE-ProRule" id="PRU01263"/>
    </source>
</evidence>
<evidence type="ECO:0000313" key="4">
    <source>
        <dbReference type="EnsemblMetazoa" id="AATE012523-PA.2"/>
    </source>
</evidence>
<reference evidence="4" key="1">
    <citation type="submission" date="2022-08" db="UniProtKB">
        <authorList>
            <consortium name="EnsemblMetazoa"/>
        </authorList>
    </citation>
    <scope>IDENTIFICATION</scope>
    <source>
        <strain evidence="4">EBRO</strain>
    </source>
</reference>
<dbReference type="InterPro" id="IPR012934">
    <property type="entry name" value="Znf_AD"/>
</dbReference>
<sequence>MNTITIPNIDPTTFCRVCFADINLLIVIQPNSADEPANRDLLQLVKTYLRLDFGGAKDFPCAVCELCYRLLREFDLLYTNAQHNNEALKVLIESKQYLQSTPAQLAEEALDTQETTLVEIIEPSAATEDESNGEKDMLRLDSVAGDNFLDGQIILEELPYTETGDEEQQVHVFHLDGELQQVVISGNRHDTNVHRNGTKSPATLQPRVVKKPIATPAGRPLLKLTPVPRPSHKVLVQSINSLKSEQNTSQLMRQKHQKSPSMATSSNLNKKLYRCDNCPNLFLEQSKYHDHDCVKQHPSSSQAGKTTPYWCTECNVGYRRELYWEKHLYEVHGICSENFGITCSICQLLFSQKQDYQLHVLAMH</sequence>
<evidence type="ECO:0000259" key="3">
    <source>
        <dbReference type="PROSITE" id="PS51915"/>
    </source>
</evidence>
<organism evidence="4">
    <name type="scientific">Anopheles atroparvus</name>
    <name type="common">European mosquito</name>
    <dbReference type="NCBI Taxonomy" id="41427"/>
    <lineage>
        <taxon>Eukaryota</taxon>
        <taxon>Metazoa</taxon>
        <taxon>Ecdysozoa</taxon>
        <taxon>Arthropoda</taxon>
        <taxon>Hexapoda</taxon>
        <taxon>Insecta</taxon>
        <taxon>Pterygota</taxon>
        <taxon>Neoptera</taxon>
        <taxon>Endopterygota</taxon>
        <taxon>Diptera</taxon>
        <taxon>Nematocera</taxon>
        <taxon>Culicoidea</taxon>
        <taxon>Culicidae</taxon>
        <taxon>Anophelinae</taxon>
        <taxon>Anopheles</taxon>
    </lineage>
</organism>
<feature type="binding site" evidence="1">
    <location>
        <position position="18"/>
    </location>
    <ligand>
        <name>Zn(2+)</name>
        <dbReference type="ChEBI" id="CHEBI:29105"/>
    </ligand>
</feature>
<feature type="binding site" evidence="1">
    <location>
        <position position="64"/>
    </location>
    <ligand>
        <name>Zn(2+)</name>
        <dbReference type="ChEBI" id="CHEBI:29105"/>
    </ligand>
</feature>
<feature type="binding site" evidence="1">
    <location>
        <position position="15"/>
    </location>
    <ligand>
        <name>Zn(2+)</name>
        <dbReference type="ChEBI" id="CHEBI:29105"/>
    </ligand>
</feature>